<dbReference type="EMBL" id="CP012850">
    <property type="protein sequence ID" value="ALI35071.1"/>
    <property type="molecule type" value="Genomic_DNA"/>
</dbReference>
<feature type="transmembrane region" description="Helical" evidence="1">
    <location>
        <begin position="38"/>
        <end position="59"/>
    </location>
</feature>
<dbReference type="AlphaFoldDB" id="A0A654LXV9"/>
<keyword evidence="1" id="KW-1133">Transmembrane helix</keyword>
<keyword evidence="1" id="KW-0812">Transmembrane</keyword>
<gene>
    <name evidence="2" type="ORF">NMY3_00862</name>
</gene>
<keyword evidence="1" id="KW-0472">Membrane</keyword>
<accession>A0A654LXV9</accession>
<evidence type="ECO:0000256" key="1">
    <source>
        <dbReference type="SAM" id="Phobius"/>
    </source>
</evidence>
<sequence>MELILNEIHGRLLSKWIHLHEIDSKSKRFELMSSRLKSLFFIPIVASIPIITPLTTALMPSMVSVLEAPLQQNYIDYSRIC</sequence>
<protein>
    <submittedName>
        <fullName evidence="2">Uncharacterized protein</fullName>
    </submittedName>
</protein>
<organism evidence="2 3">
    <name type="scientific">Candidatus Nitrosocosmicus oleophilus</name>
    <dbReference type="NCBI Taxonomy" id="1353260"/>
    <lineage>
        <taxon>Archaea</taxon>
        <taxon>Nitrososphaerota</taxon>
        <taxon>Nitrososphaeria</taxon>
        <taxon>Nitrososphaerales</taxon>
        <taxon>Nitrososphaeraceae</taxon>
        <taxon>Candidatus Nitrosocosmicus</taxon>
    </lineage>
</organism>
<dbReference type="Proteomes" id="UP000058925">
    <property type="component" value="Chromosome"/>
</dbReference>
<evidence type="ECO:0000313" key="2">
    <source>
        <dbReference type="EMBL" id="ALI35071.1"/>
    </source>
</evidence>
<dbReference type="KEGG" id="taa:NMY3_00862"/>
<name>A0A654LXV9_9ARCH</name>
<evidence type="ECO:0000313" key="3">
    <source>
        <dbReference type="Proteomes" id="UP000058925"/>
    </source>
</evidence>
<keyword evidence="3" id="KW-1185">Reference proteome</keyword>
<proteinExistence type="predicted"/>
<reference evidence="3" key="1">
    <citation type="submission" date="2015-10" db="EMBL/GenBank/DDBJ databases">
        <title>Niche specialization of a soil ammonia-oxidizing archaeon, Candidatus Nitrosocosmicus oleophilus.</title>
        <authorList>
            <person name="Jung M.-Y."/>
            <person name="Rhee S.-K."/>
        </authorList>
    </citation>
    <scope>NUCLEOTIDE SEQUENCE [LARGE SCALE GENOMIC DNA]</scope>
    <source>
        <strain evidence="3">MY3</strain>
    </source>
</reference>